<feature type="transmembrane region" description="Helical" evidence="5">
    <location>
        <begin position="433"/>
        <end position="452"/>
    </location>
</feature>
<evidence type="ECO:0000256" key="1">
    <source>
        <dbReference type="ARBA" id="ARBA00004141"/>
    </source>
</evidence>
<organism evidence="7 8">
    <name type="scientific">Pseudallescheria apiosperma</name>
    <name type="common">Scedosporium apiospermum</name>
    <dbReference type="NCBI Taxonomy" id="563466"/>
    <lineage>
        <taxon>Eukaryota</taxon>
        <taxon>Fungi</taxon>
        <taxon>Dikarya</taxon>
        <taxon>Ascomycota</taxon>
        <taxon>Pezizomycotina</taxon>
        <taxon>Sordariomycetes</taxon>
        <taxon>Hypocreomycetidae</taxon>
        <taxon>Microascales</taxon>
        <taxon>Microascaceae</taxon>
        <taxon>Scedosporium</taxon>
    </lineage>
</organism>
<dbReference type="PANTHER" id="PTHR23501">
    <property type="entry name" value="MAJOR FACILITATOR SUPERFAMILY"/>
    <property type="match status" value="1"/>
</dbReference>
<dbReference type="OrthoDB" id="6770063at2759"/>
<dbReference type="OMA" id="TATITFM"/>
<gene>
    <name evidence="7" type="ORF">SAPIO_CDS7891</name>
</gene>
<feature type="transmembrane region" description="Helical" evidence="5">
    <location>
        <begin position="132"/>
        <end position="155"/>
    </location>
</feature>
<feature type="transmembrane region" description="Helical" evidence="5">
    <location>
        <begin position="505"/>
        <end position="524"/>
    </location>
</feature>
<dbReference type="FunFam" id="1.20.1250.20:FF:000670">
    <property type="entry name" value="MFS general substrate transporter"/>
    <property type="match status" value="1"/>
</dbReference>
<feature type="transmembrane region" description="Helical" evidence="5">
    <location>
        <begin position="338"/>
        <end position="358"/>
    </location>
</feature>
<evidence type="ECO:0000259" key="6">
    <source>
        <dbReference type="PROSITE" id="PS50850"/>
    </source>
</evidence>
<dbReference type="HOGENOM" id="CLU_000960_22_3_1"/>
<feature type="domain" description="Major facilitator superfamily (MFS) profile" evidence="6">
    <location>
        <begin position="38"/>
        <end position="527"/>
    </location>
</feature>
<proteinExistence type="predicted"/>
<dbReference type="PROSITE" id="PS50850">
    <property type="entry name" value="MFS"/>
    <property type="match status" value="1"/>
</dbReference>
<feature type="transmembrane region" description="Helical" evidence="5">
    <location>
        <begin position="167"/>
        <end position="187"/>
    </location>
</feature>
<comment type="subcellular location">
    <subcellularLocation>
        <location evidence="1">Membrane</location>
        <topology evidence="1">Multi-pass membrane protein</topology>
    </subcellularLocation>
</comment>
<dbReference type="GeneID" id="27726963"/>
<evidence type="ECO:0000256" key="2">
    <source>
        <dbReference type="ARBA" id="ARBA00022692"/>
    </source>
</evidence>
<dbReference type="KEGG" id="sapo:SAPIO_CDS7891"/>
<keyword evidence="8" id="KW-1185">Reference proteome</keyword>
<protein>
    <submittedName>
        <fullName evidence="7">Major facilitator superfamily transporter</fullName>
    </submittedName>
</protein>
<dbReference type="InterPro" id="IPR036259">
    <property type="entry name" value="MFS_trans_sf"/>
</dbReference>
<evidence type="ECO:0000256" key="5">
    <source>
        <dbReference type="SAM" id="Phobius"/>
    </source>
</evidence>
<feature type="transmembrane region" description="Helical" evidence="5">
    <location>
        <begin position="102"/>
        <end position="126"/>
    </location>
</feature>
<dbReference type="Proteomes" id="UP000028545">
    <property type="component" value="Unassembled WGS sequence"/>
</dbReference>
<dbReference type="RefSeq" id="XP_016640692.1">
    <property type="nucleotide sequence ID" value="XM_016789661.1"/>
</dbReference>
<dbReference type="EMBL" id="JOWA01000112">
    <property type="protein sequence ID" value="KEZ40893.1"/>
    <property type="molecule type" value="Genomic_DNA"/>
</dbReference>
<evidence type="ECO:0000256" key="4">
    <source>
        <dbReference type="ARBA" id="ARBA00023136"/>
    </source>
</evidence>
<reference evidence="7 8" key="1">
    <citation type="journal article" date="2014" name="Genome Announc.">
        <title>Draft genome sequence of the pathogenic fungus Scedosporium apiospermum.</title>
        <authorList>
            <person name="Vandeputte P."/>
            <person name="Ghamrawi S."/>
            <person name="Rechenmann M."/>
            <person name="Iltis A."/>
            <person name="Giraud S."/>
            <person name="Fleury M."/>
            <person name="Thornton C."/>
            <person name="Delhaes L."/>
            <person name="Meyer W."/>
            <person name="Papon N."/>
            <person name="Bouchara J.P."/>
        </authorList>
    </citation>
    <scope>NUCLEOTIDE SEQUENCE [LARGE SCALE GENOMIC DNA]</scope>
    <source>
        <strain evidence="7 8">IHEM 14462</strain>
    </source>
</reference>
<dbReference type="GO" id="GO:0000329">
    <property type="term" value="C:fungal-type vacuole membrane"/>
    <property type="evidence" value="ECO:0007669"/>
    <property type="project" value="TreeGrafter"/>
</dbReference>
<keyword evidence="2 5" id="KW-0812">Transmembrane</keyword>
<feature type="transmembrane region" description="Helical" evidence="5">
    <location>
        <begin position="263"/>
        <end position="281"/>
    </location>
</feature>
<dbReference type="Pfam" id="PF07690">
    <property type="entry name" value="MFS_1"/>
    <property type="match status" value="1"/>
</dbReference>
<evidence type="ECO:0000256" key="3">
    <source>
        <dbReference type="ARBA" id="ARBA00022989"/>
    </source>
</evidence>
<feature type="transmembrane region" description="Helical" evidence="5">
    <location>
        <begin position="193"/>
        <end position="211"/>
    </location>
</feature>
<name>A0A084G0N1_PSEDA</name>
<dbReference type="Gene3D" id="1.20.1250.20">
    <property type="entry name" value="MFS general substrate transporter like domains"/>
    <property type="match status" value="2"/>
</dbReference>
<accession>A0A084G0N1</accession>
<dbReference type="GO" id="GO:0015174">
    <property type="term" value="F:basic amino acid transmembrane transporter activity"/>
    <property type="evidence" value="ECO:0007669"/>
    <property type="project" value="TreeGrafter"/>
</dbReference>
<sequence length="534" mass="56981">MTVPIQKLLAGEHEPLLQPAPVAPTTGEWSPPAGFEWIQVAIMSNVFLYGFDGTITAATYAVISSEFDAANTASWLTTAYLVTSTAFQPLYGRFSDIFGRRVCFFVSSITFGLGCLGCGLASNIILLNCMRALTGFGGGGLMTMATIVNSDMIPFRKRGMYQAFQNGMFGFGAVAGASFGGSIADHIGWRWCFLLQVPISIMALALGALVIRNPEGGFNPDDSLKAIWARVDLSGALLLVVAVSVQLVGLSLGGNELPWSSPWVVGSLLGSVVLSIVFLMIEAKTTAVPVIPLRMLRGSLPILTQISNVCAGVAAYAYLFMLPLFFQVVLLDSASKAGARLAIPSLATPVGGLIAGVVMSRWGKLVWLVRLGAILMLFGNALVTSLKFEDSKWKYSVYIFPANLGQGIIYPAMLFTSLASFDHADHAVSASTVYLIRSLGTVWGVAITSAIVQTTLSARLPQALSDVPDKQRIIEAIRHSVTALKDLPMEIQQPAQLVYYTGIKYAFGASTAFAGIAFVTSLFASSRGLRSTHK</sequence>
<dbReference type="CDD" id="cd17502">
    <property type="entry name" value="MFS_Azr1_MDR_like"/>
    <property type="match status" value="1"/>
</dbReference>
<dbReference type="InterPro" id="IPR020846">
    <property type="entry name" value="MFS_dom"/>
</dbReference>
<dbReference type="PANTHER" id="PTHR23501:SF81">
    <property type="entry name" value="VACUOLAR BASIC AMINO ACID TRANSPORTER 2"/>
    <property type="match status" value="1"/>
</dbReference>
<dbReference type="VEuPathDB" id="FungiDB:SAPIO_CDS7891"/>
<evidence type="ECO:0000313" key="8">
    <source>
        <dbReference type="Proteomes" id="UP000028545"/>
    </source>
</evidence>
<keyword evidence="4 5" id="KW-0472">Membrane</keyword>
<keyword evidence="3 5" id="KW-1133">Transmembrane helix</keyword>
<evidence type="ECO:0000313" key="7">
    <source>
        <dbReference type="EMBL" id="KEZ40893.1"/>
    </source>
</evidence>
<feature type="transmembrane region" description="Helical" evidence="5">
    <location>
        <begin position="365"/>
        <end position="386"/>
    </location>
</feature>
<feature type="transmembrane region" description="Helical" evidence="5">
    <location>
        <begin position="398"/>
        <end position="421"/>
    </location>
</feature>
<comment type="caution">
    <text evidence="7">The sequence shown here is derived from an EMBL/GenBank/DDBJ whole genome shotgun (WGS) entry which is preliminary data.</text>
</comment>
<dbReference type="InterPro" id="IPR011701">
    <property type="entry name" value="MFS"/>
</dbReference>
<feature type="transmembrane region" description="Helical" evidence="5">
    <location>
        <begin position="302"/>
        <end position="326"/>
    </location>
</feature>
<dbReference type="SUPFAM" id="SSF103473">
    <property type="entry name" value="MFS general substrate transporter"/>
    <property type="match status" value="1"/>
</dbReference>
<feature type="transmembrane region" description="Helical" evidence="5">
    <location>
        <begin position="231"/>
        <end position="251"/>
    </location>
</feature>
<dbReference type="FunFam" id="1.20.1250.20:FF:000672">
    <property type="entry name" value="MFS general substrate transporter"/>
    <property type="match status" value="1"/>
</dbReference>
<dbReference type="AlphaFoldDB" id="A0A084G0N1"/>